<accession>A0A4C1TUI1</accession>
<dbReference type="EMBL" id="BGZK01000089">
    <property type="protein sequence ID" value="GBP17667.1"/>
    <property type="molecule type" value="Genomic_DNA"/>
</dbReference>
<evidence type="ECO:0000313" key="2">
    <source>
        <dbReference type="Proteomes" id="UP000299102"/>
    </source>
</evidence>
<dbReference type="Proteomes" id="UP000299102">
    <property type="component" value="Unassembled WGS sequence"/>
</dbReference>
<gene>
    <name evidence="1" type="ORF">EVAR_8659_1</name>
</gene>
<keyword evidence="2" id="KW-1185">Reference proteome</keyword>
<sequence length="107" mass="11970">MHLRPTTAQWLSDARNVKLQCLSLRLNDVFGTELNISIVPSLKSKGKHRDKTRVSETVYRIFQSHAKSRTWIVSTRRDCGVSVVLMGHISSLSGPSSRPPGFRPALV</sequence>
<reference evidence="1 2" key="1">
    <citation type="journal article" date="2019" name="Commun. Biol.">
        <title>The bagworm genome reveals a unique fibroin gene that provides high tensile strength.</title>
        <authorList>
            <person name="Kono N."/>
            <person name="Nakamura H."/>
            <person name="Ohtoshi R."/>
            <person name="Tomita M."/>
            <person name="Numata K."/>
            <person name="Arakawa K."/>
        </authorList>
    </citation>
    <scope>NUCLEOTIDE SEQUENCE [LARGE SCALE GENOMIC DNA]</scope>
</reference>
<proteinExistence type="predicted"/>
<dbReference type="AlphaFoldDB" id="A0A4C1TUI1"/>
<comment type="caution">
    <text evidence="1">The sequence shown here is derived from an EMBL/GenBank/DDBJ whole genome shotgun (WGS) entry which is preliminary data.</text>
</comment>
<evidence type="ECO:0000313" key="1">
    <source>
        <dbReference type="EMBL" id="GBP17667.1"/>
    </source>
</evidence>
<organism evidence="1 2">
    <name type="scientific">Eumeta variegata</name>
    <name type="common">Bagworm moth</name>
    <name type="synonym">Eumeta japonica</name>
    <dbReference type="NCBI Taxonomy" id="151549"/>
    <lineage>
        <taxon>Eukaryota</taxon>
        <taxon>Metazoa</taxon>
        <taxon>Ecdysozoa</taxon>
        <taxon>Arthropoda</taxon>
        <taxon>Hexapoda</taxon>
        <taxon>Insecta</taxon>
        <taxon>Pterygota</taxon>
        <taxon>Neoptera</taxon>
        <taxon>Endopterygota</taxon>
        <taxon>Lepidoptera</taxon>
        <taxon>Glossata</taxon>
        <taxon>Ditrysia</taxon>
        <taxon>Tineoidea</taxon>
        <taxon>Psychidae</taxon>
        <taxon>Oiketicinae</taxon>
        <taxon>Eumeta</taxon>
    </lineage>
</organism>
<name>A0A4C1TUI1_EUMVA</name>
<protein>
    <submittedName>
        <fullName evidence="1">Uncharacterized protein</fullName>
    </submittedName>
</protein>